<comment type="caution">
    <text evidence="4">The sequence shown here is derived from an EMBL/GenBank/DDBJ whole genome shotgun (WGS) entry which is preliminary data.</text>
</comment>
<feature type="compositionally biased region" description="Acidic residues" evidence="2">
    <location>
        <begin position="287"/>
        <end position="299"/>
    </location>
</feature>
<evidence type="ECO:0000256" key="2">
    <source>
        <dbReference type="SAM" id="MobiDB-lite"/>
    </source>
</evidence>
<dbReference type="EMBL" id="BTFZ01000020">
    <property type="protein sequence ID" value="GMM39009.1"/>
    <property type="molecule type" value="Genomic_DNA"/>
</dbReference>
<evidence type="ECO:0000256" key="3">
    <source>
        <dbReference type="SAM" id="Phobius"/>
    </source>
</evidence>
<keyword evidence="3" id="KW-0472">Membrane</keyword>
<gene>
    <name evidence="4" type="ORF">DASC09_063480</name>
</gene>
<keyword evidence="5" id="KW-1185">Reference proteome</keyword>
<organism evidence="4 5">
    <name type="scientific">Saccharomycopsis crataegensis</name>
    <dbReference type="NCBI Taxonomy" id="43959"/>
    <lineage>
        <taxon>Eukaryota</taxon>
        <taxon>Fungi</taxon>
        <taxon>Dikarya</taxon>
        <taxon>Ascomycota</taxon>
        <taxon>Saccharomycotina</taxon>
        <taxon>Saccharomycetes</taxon>
        <taxon>Saccharomycopsidaceae</taxon>
        <taxon>Saccharomycopsis</taxon>
    </lineage>
</organism>
<keyword evidence="1" id="KW-0175">Coiled coil</keyword>
<feature type="compositionally biased region" description="Polar residues" evidence="2">
    <location>
        <begin position="262"/>
        <end position="273"/>
    </location>
</feature>
<feature type="compositionally biased region" description="Low complexity" evidence="2">
    <location>
        <begin position="353"/>
        <end position="375"/>
    </location>
</feature>
<reference evidence="4 5" key="1">
    <citation type="journal article" date="2023" name="Elife">
        <title>Identification of key yeast species and microbe-microbe interactions impacting larval growth of Drosophila in the wild.</title>
        <authorList>
            <person name="Mure A."/>
            <person name="Sugiura Y."/>
            <person name="Maeda R."/>
            <person name="Honda K."/>
            <person name="Sakurai N."/>
            <person name="Takahashi Y."/>
            <person name="Watada M."/>
            <person name="Katoh T."/>
            <person name="Gotoh A."/>
            <person name="Gotoh Y."/>
            <person name="Taniguchi I."/>
            <person name="Nakamura K."/>
            <person name="Hayashi T."/>
            <person name="Katayama T."/>
            <person name="Uemura T."/>
            <person name="Hattori Y."/>
        </authorList>
    </citation>
    <scope>NUCLEOTIDE SEQUENCE [LARGE SCALE GENOMIC DNA]</scope>
    <source>
        <strain evidence="4 5">SC-9</strain>
    </source>
</reference>
<dbReference type="GeneID" id="90076997"/>
<feature type="region of interest" description="Disordered" evidence="2">
    <location>
        <begin position="327"/>
        <end position="384"/>
    </location>
</feature>
<feature type="region of interest" description="Disordered" evidence="2">
    <location>
        <begin position="229"/>
        <end position="314"/>
    </location>
</feature>
<evidence type="ECO:0000313" key="4">
    <source>
        <dbReference type="EMBL" id="GMM39009.1"/>
    </source>
</evidence>
<dbReference type="AlphaFoldDB" id="A0AAV5QWD3"/>
<feature type="coiled-coil region" evidence="1">
    <location>
        <begin position="51"/>
        <end position="141"/>
    </location>
</feature>
<keyword evidence="3" id="KW-0812">Transmembrane</keyword>
<feature type="transmembrane region" description="Helical" evidence="3">
    <location>
        <begin position="12"/>
        <end position="30"/>
    </location>
</feature>
<proteinExistence type="predicted"/>
<keyword evidence="3" id="KW-1133">Transmembrane helix</keyword>
<name>A0AAV5QWD3_9ASCO</name>
<protein>
    <submittedName>
        <fullName evidence="4">Uncharacterized protein</fullName>
    </submittedName>
</protein>
<dbReference type="Proteomes" id="UP001360560">
    <property type="component" value="Unassembled WGS sequence"/>
</dbReference>
<evidence type="ECO:0000313" key="5">
    <source>
        <dbReference type="Proteomes" id="UP001360560"/>
    </source>
</evidence>
<accession>A0AAV5QWD3</accession>
<sequence length="552" mass="62980">MSNDRQQEQSMLSVPVIASSLIGVFVFWFIKQILEKKNFENTARILSDNFQRTQDLQAKELKEEIKSLQAQIDAKIDIIEQKNVHINLINKEFHNLQKNYNRLKKESIFLKDQLHNAQLDIVEFEQENVNLVNQLNDALQHINSLDQLIENEKLTDQSISKIDEEEFIHAETTQENFSELMAAAESTKNIITSSTEKLTTKQVTAKLSRSNISIDNLYKRKFVPRDDFYDGDDDDNISVTESHEKSSSKHNSVASARESTKQSDFPESNNNIDLDQPVEKKRVSNIEFEEDEIVNEENTETAKNTNDDHDGAELRSFPSNIIYDENIITNANPPSPMKYDYSAQRRGHAKTESSFSHRSYKSGKSSKSSKSNTSKVIINPDNGSEIMVTGPTNLRRNRSAGKSFGIFHFGKTNNHNTANEAQREPESMITNAHMYDVEDDYKFKWVSELENLKNSVSRSNSTKRKSVGSSGYGYHHNHHQFEDEIDVPEKETKTDVASDVLMVDYQRGVIYSKDYNASSNLIPKLSKGNKFGFKRKSGDKAAFERRAVSSST</sequence>
<dbReference type="RefSeq" id="XP_064856004.1">
    <property type="nucleotide sequence ID" value="XM_064999932.1"/>
</dbReference>
<evidence type="ECO:0000256" key="1">
    <source>
        <dbReference type="SAM" id="Coils"/>
    </source>
</evidence>